<dbReference type="EMBL" id="WNYA01009440">
    <property type="protein sequence ID" value="KAG8540735.1"/>
    <property type="molecule type" value="Genomic_DNA"/>
</dbReference>
<reference evidence="3" key="1">
    <citation type="thesis" date="2020" institute="ProQuest LLC" country="789 East Eisenhower Parkway, Ann Arbor, MI, USA">
        <title>Comparative Genomics and Chromosome Evolution.</title>
        <authorList>
            <person name="Mudd A.B."/>
        </authorList>
    </citation>
    <scope>NUCLEOTIDE SEQUENCE</scope>
    <source>
        <strain evidence="3">237g6f4</strain>
        <tissue evidence="3">Blood</tissue>
    </source>
</reference>
<gene>
    <name evidence="3" type="ORF">GDO81_018677</name>
</gene>
<evidence type="ECO:0000313" key="3">
    <source>
        <dbReference type="EMBL" id="KAG8540736.1"/>
    </source>
</evidence>
<feature type="region of interest" description="Disordered" evidence="1">
    <location>
        <begin position="31"/>
        <end position="63"/>
    </location>
</feature>
<accession>A0AAV6YUY1</accession>
<sequence length="345" mass="37209">MSSCLTEEQKRRIEENRLKALARRAERLAAQKNGITQNALPNAKPQPSTGTHLHNAPTSNAPKYVPPNTAKTNANVSDNTQVLRGPPTAAQEYTAGNKPQTAPAMVDYATKNPIETATRKGQLDLTKNFLQDASRPAGTSHLTHDVPPGPGTETVKSASSVSKFYGSGTTSNSTKTAAPAPRTEVRETMSSAGSSDRAPAKKAAPAIKGRCIKHGEGRFQVEVGYNAELISLFKGIPSKSYDPATKIWNFGLEDYPSLMSEVQRLQNVTLKPLEGMEDIDIPALLSTASGGTTVSALLALCNNWNRPNATLKGKCLLISRSRFEVDIGYHMEVIGLFKQMSSRNY</sequence>
<evidence type="ECO:0000313" key="4">
    <source>
        <dbReference type="Proteomes" id="UP000824782"/>
    </source>
</evidence>
<comment type="caution">
    <text evidence="3">The sequence shown here is derived from an EMBL/GenBank/DDBJ whole genome shotgun (WGS) entry which is preliminary data.</text>
</comment>
<dbReference type="EMBL" id="WNYA01009440">
    <property type="protein sequence ID" value="KAG8540736.1"/>
    <property type="molecule type" value="Genomic_DNA"/>
</dbReference>
<feature type="region of interest" description="Disordered" evidence="1">
    <location>
        <begin position="135"/>
        <end position="202"/>
    </location>
</feature>
<evidence type="ECO:0000259" key="2">
    <source>
        <dbReference type="PROSITE" id="PS51467"/>
    </source>
</evidence>
<feature type="compositionally biased region" description="Polar residues" evidence="1">
    <location>
        <begin position="33"/>
        <end position="61"/>
    </location>
</feature>
<dbReference type="PROSITE" id="PS51467">
    <property type="entry name" value="HARP"/>
    <property type="match status" value="1"/>
</dbReference>
<feature type="non-terminal residue" evidence="3">
    <location>
        <position position="345"/>
    </location>
</feature>
<dbReference type="Proteomes" id="UP000824782">
    <property type="component" value="Unassembled WGS sequence"/>
</dbReference>
<dbReference type="Pfam" id="PF07443">
    <property type="entry name" value="HARP"/>
    <property type="match status" value="2"/>
</dbReference>
<dbReference type="InterPro" id="IPR010003">
    <property type="entry name" value="HARP_dom"/>
</dbReference>
<feature type="domain" description="HARP" evidence="2">
    <location>
        <begin position="203"/>
        <end position="274"/>
    </location>
</feature>
<protein>
    <recommendedName>
        <fullName evidence="2">HARP domain-containing protein</fullName>
    </recommendedName>
</protein>
<proteinExistence type="predicted"/>
<keyword evidence="4" id="KW-1185">Reference proteome</keyword>
<organism evidence="3 4">
    <name type="scientific">Engystomops pustulosus</name>
    <name type="common">Tungara frog</name>
    <name type="synonym">Physalaemus pustulosus</name>
    <dbReference type="NCBI Taxonomy" id="76066"/>
    <lineage>
        <taxon>Eukaryota</taxon>
        <taxon>Metazoa</taxon>
        <taxon>Chordata</taxon>
        <taxon>Craniata</taxon>
        <taxon>Vertebrata</taxon>
        <taxon>Euteleostomi</taxon>
        <taxon>Amphibia</taxon>
        <taxon>Batrachia</taxon>
        <taxon>Anura</taxon>
        <taxon>Neobatrachia</taxon>
        <taxon>Hyloidea</taxon>
        <taxon>Leptodactylidae</taxon>
        <taxon>Leiuperinae</taxon>
        <taxon>Engystomops</taxon>
    </lineage>
</organism>
<evidence type="ECO:0000256" key="1">
    <source>
        <dbReference type="SAM" id="MobiDB-lite"/>
    </source>
</evidence>
<feature type="compositionally biased region" description="Polar residues" evidence="1">
    <location>
        <begin position="154"/>
        <end position="176"/>
    </location>
</feature>
<dbReference type="AlphaFoldDB" id="A0AAV6YUY1"/>
<name>A0AAV6YUY1_ENGPU</name>